<dbReference type="GO" id="GO:0003677">
    <property type="term" value="F:DNA binding"/>
    <property type="evidence" value="ECO:0007669"/>
    <property type="project" value="UniProtKB-KW"/>
</dbReference>
<dbReference type="Gene3D" id="1.10.260.40">
    <property type="entry name" value="lambda repressor-like DNA-binding domains"/>
    <property type="match status" value="1"/>
</dbReference>
<comment type="caution">
    <text evidence="3">The sequence shown here is derived from an EMBL/GenBank/DDBJ whole genome shotgun (WGS) entry which is preliminary data.</text>
</comment>
<feature type="domain" description="HTH cro/C1-type" evidence="2">
    <location>
        <begin position="16"/>
        <end position="70"/>
    </location>
</feature>
<evidence type="ECO:0000256" key="1">
    <source>
        <dbReference type="ARBA" id="ARBA00023125"/>
    </source>
</evidence>
<dbReference type="InterPro" id="IPR010982">
    <property type="entry name" value="Lambda_DNA-bd_dom_sf"/>
</dbReference>
<keyword evidence="4" id="KW-1185">Reference proteome</keyword>
<evidence type="ECO:0000259" key="2">
    <source>
        <dbReference type="PROSITE" id="PS50943"/>
    </source>
</evidence>
<dbReference type="RefSeq" id="WP_099124858.1">
    <property type="nucleotide sequence ID" value="NZ_CAWNRH010000046.1"/>
</dbReference>
<accession>A0A2D0KQL0</accession>
<proteinExistence type="predicted"/>
<name>A0A2D0KQL0_9GAMM</name>
<dbReference type="EMBL" id="NJAJ01000014">
    <property type="protein sequence ID" value="PHM65709.1"/>
    <property type="molecule type" value="Genomic_DNA"/>
</dbReference>
<protein>
    <submittedName>
        <fullName evidence="3">Transcriptional regulator</fullName>
    </submittedName>
</protein>
<evidence type="ECO:0000313" key="4">
    <source>
        <dbReference type="Proteomes" id="UP000222366"/>
    </source>
</evidence>
<dbReference type="Pfam" id="PF13560">
    <property type="entry name" value="HTH_31"/>
    <property type="match status" value="1"/>
</dbReference>
<reference evidence="3 4" key="1">
    <citation type="journal article" date="2017" name="Nat. Microbiol.">
        <title>Natural product diversity associated with the nematode symbionts Photorhabdus and Xenorhabdus.</title>
        <authorList>
            <person name="Tobias N.J."/>
            <person name="Wolff H."/>
            <person name="Djahanschiri B."/>
            <person name="Grundmann F."/>
            <person name="Kronenwerth M."/>
            <person name="Shi Y.M."/>
            <person name="Simonyi S."/>
            <person name="Grun P."/>
            <person name="Shapiro-Ilan D."/>
            <person name="Pidot S.J."/>
            <person name="Stinear T.P."/>
            <person name="Ebersberger I."/>
            <person name="Bode H.B."/>
        </authorList>
    </citation>
    <scope>NUCLEOTIDE SEQUENCE [LARGE SCALE GENOMIC DNA]</scope>
    <source>
        <strain evidence="3 4">DSM 17904</strain>
    </source>
</reference>
<gene>
    <name evidence="3" type="ORF">Xsto_01861</name>
</gene>
<organism evidence="3 4">
    <name type="scientific">Xenorhabdus stockiae</name>
    <dbReference type="NCBI Taxonomy" id="351614"/>
    <lineage>
        <taxon>Bacteria</taxon>
        <taxon>Pseudomonadati</taxon>
        <taxon>Pseudomonadota</taxon>
        <taxon>Gammaproteobacteria</taxon>
        <taxon>Enterobacterales</taxon>
        <taxon>Morganellaceae</taxon>
        <taxon>Xenorhabdus</taxon>
    </lineage>
</organism>
<keyword evidence="1" id="KW-0238">DNA-binding</keyword>
<dbReference type="PANTHER" id="PTHR46558:SF4">
    <property type="entry name" value="DNA-BIDING PHAGE PROTEIN"/>
    <property type="match status" value="1"/>
</dbReference>
<dbReference type="PANTHER" id="PTHR46558">
    <property type="entry name" value="TRACRIPTIONAL REGULATORY PROTEIN-RELATED-RELATED"/>
    <property type="match status" value="1"/>
</dbReference>
<sequence length="122" mass="13489">MSTQKEELSFLIGKRLREEREKSGASQDSMAKNFGVSTRTWGKYERGETVPDAAMLSMLSNAYGFDITYIITGIPTAPVAISMEEQKLIEHYRAMSEESRVNMQAVGSAFAQSTPNKQAKSG</sequence>
<dbReference type="AlphaFoldDB" id="A0A2D0KQL0"/>
<dbReference type="CDD" id="cd00093">
    <property type="entry name" value="HTH_XRE"/>
    <property type="match status" value="1"/>
</dbReference>
<dbReference type="PROSITE" id="PS50943">
    <property type="entry name" value="HTH_CROC1"/>
    <property type="match status" value="1"/>
</dbReference>
<dbReference type="SUPFAM" id="SSF47413">
    <property type="entry name" value="lambda repressor-like DNA-binding domains"/>
    <property type="match status" value="1"/>
</dbReference>
<dbReference type="Proteomes" id="UP000222366">
    <property type="component" value="Unassembled WGS sequence"/>
</dbReference>
<evidence type="ECO:0000313" key="3">
    <source>
        <dbReference type="EMBL" id="PHM65709.1"/>
    </source>
</evidence>
<dbReference type="InterPro" id="IPR001387">
    <property type="entry name" value="Cro/C1-type_HTH"/>
</dbReference>
<dbReference type="SMART" id="SM00530">
    <property type="entry name" value="HTH_XRE"/>
    <property type="match status" value="1"/>
</dbReference>